<comment type="caution">
    <text evidence="8">The sequence shown here is derived from an EMBL/GenBank/DDBJ whole genome shotgun (WGS) entry which is preliminary data.</text>
</comment>
<proteinExistence type="predicted"/>
<dbReference type="PANTHER" id="PTHR23501">
    <property type="entry name" value="MAJOR FACILITATOR SUPERFAMILY"/>
    <property type="match status" value="1"/>
</dbReference>
<feature type="transmembrane region" description="Helical" evidence="7">
    <location>
        <begin position="162"/>
        <end position="181"/>
    </location>
</feature>
<dbReference type="Pfam" id="PF06609">
    <property type="entry name" value="TRI12"/>
    <property type="match status" value="1"/>
</dbReference>
<keyword evidence="5 7" id="KW-0472">Membrane</keyword>
<keyword evidence="2" id="KW-0813">Transport</keyword>
<evidence type="ECO:0000313" key="9">
    <source>
        <dbReference type="Proteomes" id="UP000237144"/>
    </source>
</evidence>
<keyword evidence="4 7" id="KW-1133">Transmembrane helix</keyword>
<feature type="transmembrane region" description="Helical" evidence="7">
    <location>
        <begin position="589"/>
        <end position="611"/>
    </location>
</feature>
<feature type="transmembrane region" description="Helical" evidence="7">
    <location>
        <begin position="352"/>
        <end position="374"/>
    </location>
</feature>
<dbReference type="SUPFAM" id="SSF103473">
    <property type="entry name" value="MFS general substrate transporter"/>
    <property type="match status" value="1"/>
</dbReference>
<dbReference type="AlphaFoldDB" id="A0A2S5B3K1"/>
<dbReference type="GO" id="GO:0005886">
    <property type="term" value="C:plasma membrane"/>
    <property type="evidence" value="ECO:0007669"/>
    <property type="project" value="TreeGrafter"/>
</dbReference>
<dbReference type="Proteomes" id="UP000237144">
    <property type="component" value="Unassembled WGS sequence"/>
</dbReference>
<comment type="subcellular location">
    <subcellularLocation>
        <location evidence="1">Membrane</location>
        <topology evidence="1">Multi-pass membrane protein</topology>
    </subcellularLocation>
</comment>
<feature type="transmembrane region" description="Helical" evidence="7">
    <location>
        <begin position="315"/>
        <end position="332"/>
    </location>
</feature>
<dbReference type="Gene3D" id="1.20.1250.20">
    <property type="entry name" value="MFS general substrate transporter like domains"/>
    <property type="match status" value="1"/>
</dbReference>
<dbReference type="GO" id="GO:0022857">
    <property type="term" value="F:transmembrane transporter activity"/>
    <property type="evidence" value="ECO:0007669"/>
    <property type="project" value="InterPro"/>
</dbReference>
<feature type="region of interest" description="Disordered" evidence="6">
    <location>
        <begin position="622"/>
        <end position="651"/>
    </location>
</feature>
<dbReference type="OrthoDB" id="2241241at2759"/>
<evidence type="ECO:0000256" key="5">
    <source>
        <dbReference type="ARBA" id="ARBA00023136"/>
    </source>
</evidence>
<evidence type="ECO:0000256" key="3">
    <source>
        <dbReference type="ARBA" id="ARBA00022692"/>
    </source>
</evidence>
<accession>A0A2S5B3K1</accession>
<protein>
    <recommendedName>
        <fullName evidence="10">Major facilitator superfamily (MFS) profile domain-containing protein</fullName>
    </recommendedName>
</protein>
<name>A0A2S5B3K1_9BASI</name>
<feature type="transmembrane region" description="Helical" evidence="7">
    <location>
        <begin position="419"/>
        <end position="437"/>
    </location>
</feature>
<dbReference type="STRING" id="741276.A0A2S5B3K1"/>
<organism evidence="8 9">
    <name type="scientific">Rhodotorula taiwanensis</name>
    <dbReference type="NCBI Taxonomy" id="741276"/>
    <lineage>
        <taxon>Eukaryota</taxon>
        <taxon>Fungi</taxon>
        <taxon>Dikarya</taxon>
        <taxon>Basidiomycota</taxon>
        <taxon>Pucciniomycotina</taxon>
        <taxon>Microbotryomycetes</taxon>
        <taxon>Sporidiobolales</taxon>
        <taxon>Sporidiobolaceae</taxon>
        <taxon>Rhodotorula</taxon>
    </lineage>
</organism>
<sequence length="651" mass="69834">MAPEATPREPAQYADTDAEKGDLTPSSSYPSSLAHDSDALVTDKSRGVRQMEALQSRLSTKYRILLYGSFALLAYVMSLDQYTNSSYLTAATSVSFDAHSTLTTISAVKSVFQAVSQPPVAKIADGAGRIEAYSLCVFLYVIGYIVVASAQSVYAYAAGNSIYVIGITGLFLLQNIIISDVSSTRNRLFWSIFPSIPGVINVWVSGNIAQSLLGSRNQHANAWRWGIAMFTIIVPICATPILLTLGIGMRKTKAQAAELKKERARPQLSLQKKALAIFWQLDIIGLILLVAGFGMLLTIVTIANGKGSHWNDPHSIALLTVGGFLVICFGLWERFGARHPLIPFSLLKNRTVIAAFVIAVVHPAAGGVIGSYFYTYVLVAADETTLSAKRITSLASFTGTLTAATMGIVARYIRVLKPIIIFGFCVEVLTFGLMIRYRGTGASTGDLAAVQVIRGIGVGAISFPVQAAIQSVTKREYIAAITAFVPFLPRQGFLIRTVCSPLTLAFYALVYNSAAAVNLTVFYLSQGVGSAIGGGIWSNLVPGKMREYIADPAIAAKAYSNPISLISKYAPGTAVRDGMARAQGETQRVLSITGTCLAAIGLLAALTIQWVKLSDEQSLAEVEEAEVGKLKKVSPREADREEAKLRAEAEK</sequence>
<feature type="region of interest" description="Disordered" evidence="6">
    <location>
        <begin position="1"/>
        <end position="36"/>
    </location>
</feature>
<feature type="transmembrane region" description="Helical" evidence="7">
    <location>
        <begin position="493"/>
        <end position="510"/>
    </location>
</feature>
<evidence type="ECO:0008006" key="10">
    <source>
        <dbReference type="Google" id="ProtNLM"/>
    </source>
</evidence>
<feature type="transmembrane region" description="Helical" evidence="7">
    <location>
        <begin position="516"/>
        <end position="537"/>
    </location>
</feature>
<feature type="transmembrane region" description="Helical" evidence="7">
    <location>
        <begin position="188"/>
        <end position="205"/>
    </location>
</feature>
<dbReference type="EMBL" id="PJQD01000085">
    <property type="protein sequence ID" value="POY71350.1"/>
    <property type="molecule type" value="Genomic_DNA"/>
</dbReference>
<feature type="transmembrane region" description="Helical" evidence="7">
    <location>
        <begin position="449"/>
        <end position="472"/>
    </location>
</feature>
<dbReference type="InterPro" id="IPR010573">
    <property type="entry name" value="MFS_Str1/Tri12-like"/>
</dbReference>
<evidence type="ECO:0000256" key="6">
    <source>
        <dbReference type="SAM" id="MobiDB-lite"/>
    </source>
</evidence>
<evidence type="ECO:0000256" key="7">
    <source>
        <dbReference type="SAM" id="Phobius"/>
    </source>
</evidence>
<feature type="transmembrane region" description="Helical" evidence="7">
    <location>
        <begin position="394"/>
        <end position="412"/>
    </location>
</feature>
<evidence type="ECO:0000256" key="4">
    <source>
        <dbReference type="ARBA" id="ARBA00022989"/>
    </source>
</evidence>
<dbReference type="PANTHER" id="PTHR23501:SF87">
    <property type="entry name" value="SIDEROPHORE IRON TRANSPORTER 2"/>
    <property type="match status" value="1"/>
</dbReference>
<feature type="transmembrane region" description="Helical" evidence="7">
    <location>
        <begin position="275"/>
        <end position="303"/>
    </location>
</feature>
<gene>
    <name evidence="8" type="ORF">BMF94_5662</name>
</gene>
<evidence type="ECO:0000313" key="8">
    <source>
        <dbReference type="EMBL" id="POY71350.1"/>
    </source>
</evidence>
<dbReference type="InterPro" id="IPR036259">
    <property type="entry name" value="MFS_trans_sf"/>
</dbReference>
<evidence type="ECO:0000256" key="1">
    <source>
        <dbReference type="ARBA" id="ARBA00004141"/>
    </source>
</evidence>
<feature type="transmembrane region" description="Helical" evidence="7">
    <location>
        <begin position="225"/>
        <end position="245"/>
    </location>
</feature>
<keyword evidence="9" id="KW-1185">Reference proteome</keyword>
<feature type="compositionally biased region" description="Basic and acidic residues" evidence="6">
    <location>
        <begin position="626"/>
        <end position="651"/>
    </location>
</feature>
<keyword evidence="3 7" id="KW-0812">Transmembrane</keyword>
<reference evidence="8 9" key="1">
    <citation type="journal article" date="2018" name="Front. Microbiol.">
        <title>Prospects for Fungal Bioremediation of Acidic Radioactive Waste Sites: Characterization and Genome Sequence of Rhodotorula taiwanensis MD1149.</title>
        <authorList>
            <person name="Tkavc R."/>
            <person name="Matrosova V.Y."/>
            <person name="Grichenko O.E."/>
            <person name="Gostincar C."/>
            <person name="Volpe R.P."/>
            <person name="Klimenkova P."/>
            <person name="Gaidamakova E.K."/>
            <person name="Zhou C.E."/>
            <person name="Stewart B.J."/>
            <person name="Lyman M.G."/>
            <person name="Malfatti S.A."/>
            <person name="Rubinfeld B."/>
            <person name="Courtot M."/>
            <person name="Singh J."/>
            <person name="Dalgard C.L."/>
            <person name="Hamilton T."/>
            <person name="Frey K.G."/>
            <person name="Gunde-Cimerman N."/>
            <person name="Dugan L."/>
            <person name="Daly M.J."/>
        </authorList>
    </citation>
    <scope>NUCLEOTIDE SEQUENCE [LARGE SCALE GENOMIC DNA]</scope>
    <source>
        <strain evidence="8 9">MD1149</strain>
    </source>
</reference>
<feature type="transmembrane region" description="Helical" evidence="7">
    <location>
        <begin position="132"/>
        <end position="156"/>
    </location>
</feature>
<evidence type="ECO:0000256" key="2">
    <source>
        <dbReference type="ARBA" id="ARBA00022448"/>
    </source>
</evidence>